<organism evidence="1 2">
    <name type="scientific">Streptococcus pneumoniae serotype 4 (strain ATCC BAA-334 / TIGR4)</name>
    <dbReference type="NCBI Taxonomy" id="170187"/>
    <lineage>
        <taxon>Bacteria</taxon>
        <taxon>Bacillati</taxon>
        <taxon>Bacillota</taxon>
        <taxon>Bacilli</taxon>
        <taxon>Lactobacillales</taxon>
        <taxon>Streptococcaceae</taxon>
        <taxon>Streptococcus</taxon>
    </lineage>
</organism>
<dbReference type="EMBL" id="AE005672">
    <property type="protein sequence ID" value="AAK75242.1"/>
    <property type="molecule type" value="Genomic_DNA"/>
</dbReference>
<keyword evidence="2" id="KW-1185">Reference proteome</keyword>
<dbReference type="Proteomes" id="UP000000585">
    <property type="component" value="Chromosome"/>
</dbReference>
<dbReference type="InterPro" id="IPR009061">
    <property type="entry name" value="DNA-bd_dom_put_sf"/>
</dbReference>
<reference evidence="1 2" key="1">
    <citation type="journal article" date="2001" name="Science">
        <title>Complete genome sequence of a virulent isolate of Streptococcus pneumoniae.</title>
        <authorList>
            <person name="Tettelin H."/>
            <person name="Nelson K.E."/>
            <person name="Paulsen I.T."/>
            <person name="Eisen J.A."/>
            <person name="Read T.D."/>
            <person name="Peterson S."/>
            <person name="Heidelberg J."/>
            <person name="DeBoy R.T."/>
            <person name="Haft D.H."/>
            <person name="Dodson R.J."/>
            <person name="Durkin A.S."/>
            <person name="Gwinn M."/>
            <person name="Kolonay J.F."/>
            <person name="Nelson W.C."/>
            <person name="Peterson J.D."/>
            <person name="Umayam L.A."/>
            <person name="White O."/>
            <person name="Salzberg S.L."/>
            <person name="Lewis M.R."/>
            <person name="Radune D."/>
            <person name="Holtzapple E."/>
            <person name="Khouri H."/>
            <person name="Wolf A.M."/>
            <person name="Utterback T.R."/>
            <person name="Hansen C.L."/>
            <person name="McDonald L.A."/>
            <person name="Feldblyum T.V."/>
            <person name="Angiuoli S."/>
            <person name="Dickinson T."/>
            <person name="Hickey E.K."/>
            <person name="Holt I.E."/>
            <person name="Loftus B.J."/>
            <person name="Yang F."/>
            <person name="Smith H.O."/>
            <person name="Venter J.C."/>
            <person name="Dougherty B.A."/>
            <person name="Morrison D.A."/>
            <person name="Hollingshead S.K."/>
            <person name="Fraser C.M."/>
        </authorList>
    </citation>
    <scope>NUCLEOTIDE SEQUENCE [LARGE SCALE GENOMIC DNA]</scope>
    <source>
        <strain evidence="2">ATCC BAA-334 / TIGR4</strain>
    </source>
</reference>
<dbReference type="PaxDb" id="170187-SP_1132"/>
<gene>
    <name evidence="1" type="ordered locus">SP_1132</name>
</gene>
<dbReference type="AlphaFoldDB" id="A0A0H2UPZ9"/>
<dbReference type="EnsemblBacteria" id="AAK75242">
    <property type="protein sequence ID" value="AAK75242"/>
    <property type="gene ID" value="SP_1132"/>
</dbReference>
<dbReference type="SMR" id="A0A0H2UPZ9"/>
<protein>
    <recommendedName>
        <fullName evidence="3">Phage protein</fullName>
    </recommendedName>
</protein>
<proteinExistence type="predicted"/>
<dbReference type="RefSeq" id="WP_000404762.1">
    <property type="nucleotide sequence ID" value="NC_003028.3"/>
</dbReference>
<sequence length="88" mass="10201">MEILSKEIQLQGLQLLKQTLETLVELEKQRSSKLDLISRKELMDLLGISATTLDNWEDLGLKRYQTPMDGAKKVFYRPSDVYLFLAIK</sequence>
<accession>A0A0H2UPZ9</accession>
<dbReference type="KEGG" id="spn:SP_1132"/>
<evidence type="ECO:0008006" key="3">
    <source>
        <dbReference type="Google" id="ProtNLM"/>
    </source>
</evidence>
<evidence type="ECO:0000313" key="1">
    <source>
        <dbReference type="EMBL" id="AAK75242.1"/>
    </source>
</evidence>
<evidence type="ECO:0000313" key="2">
    <source>
        <dbReference type="Proteomes" id="UP000000585"/>
    </source>
</evidence>
<dbReference type="BioCyc" id="SPNE170187:G1FZB-1156-MONOMER"/>
<name>A0A0H2UPZ9_STRPN</name>
<dbReference type="SUPFAM" id="SSF46955">
    <property type="entry name" value="Putative DNA-binding domain"/>
    <property type="match status" value="1"/>
</dbReference>